<evidence type="ECO:0000256" key="1">
    <source>
        <dbReference type="ARBA" id="ARBA00022722"/>
    </source>
</evidence>
<dbReference type="InterPro" id="IPR035437">
    <property type="entry name" value="SNase_OB-fold_sf"/>
</dbReference>
<keyword evidence="3" id="KW-0378">Hydrolase</keyword>
<dbReference type="Gene3D" id="2.40.50.90">
    <property type="match status" value="1"/>
</dbReference>
<dbReference type="GO" id="GO:0016787">
    <property type="term" value="F:hydrolase activity"/>
    <property type="evidence" value="ECO:0007669"/>
    <property type="project" value="UniProtKB-KW"/>
</dbReference>
<evidence type="ECO:0000313" key="5">
    <source>
        <dbReference type="EMBL" id="WOC52651.1"/>
    </source>
</evidence>
<dbReference type="PROSITE" id="PS01123">
    <property type="entry name" value="TNASE_1"/>
    <property type="match status" value="1"/>
</dbReference>
<dbReference type="KEGG" id="bpor:BPO_2004"/>
<dbReference type="SMART" id="SM00318">
    <property type="entry name" value="SNc"/>
    <property type="match status" value="1"/>
</dbReference>
<dbReference type="PANTHER" id="PTHR12302">
    <property type="entry name" value="EBNA2 BINDING PROTEIN P100"/>
    <property type="match status" value="1"/>
</dbReference>
<evidence type="ECO:0000313" key="6">
    <source>
        <dbReference type="Proteomes" id="UP001432059"/>
    </source>
</evidence>
<dbReference type="InterPro" id="IPR002071">
    <property type="entry name" value="Thermonucl_AS"/>
</dbReference>
<dbReference type="PANTHER" id="PTHR12302:SF3">
    <property type="entry name" value="SERINE_THREONINE-PROTEIN KINASE 31"/>
    <property type="match status" value="1"/>
</dbReference>
<keyword evidence="1" id="KW-0540">Nuclease</keyword>
<evidence type="ECO:0000256" key="3">
    <source>
        <dbReference type="ARBA" id="ARBA00022801"/>
    </source>
</evidence>
<organism evidence="5 6">
    <name type="scientific">Bergeyella porcorum</name>
    <dbReference type="NCBI Taxonomy" id="1735111"/>
    <lineage>
        <taxon>Bacteria</taxon>
        <taxon>Pseudomonadati</taxon>
        <taxon>Bacteroidota</taxon>
        <taxon>Flavobacteriia</taxon>
        <taxon>Flavobacteriales</taxon>
        <taxon>Weeksellaceae</taxon>
        <taxon>Bergeyella</taxon>
    </lineage>
</organism>
<dbReference type="Pfam" id="PF00565">
    <property type="entry name" value="SNase"/>
    <property type="match status" value="1"/>
</dbReference>
<keyword evidence="2" id="KW-0255">Endonuclease</keyword>
<dbReference type="EMBL" id="CP136426">
    <property type="protein sequence ID" value="WOC52651.1"/>
    <property type="molecule type" value="Genomic_DNA"/>
</dbReference>
<feature type="domain" description="TNase-like" evidence="4">
    <location>
        <begin position="1"/>
        <end position="113"/>
    </location>
</feature>
<keyword evidence="6" id="KW-1185">Reference proteome</keyword>
<dbReference type="PROSITE" id="PS50830">
    <property type="entry name" value="TNASE_3"/>
    <property type="match status" value="1"/>
</dbReference>
<gene>
    <name evidence="5" type="ORF">BPO_2004</name>
</gene>
<name>A0AAU0F5C7_9FLAO</name>
<reference evidence="5" key="1">
    <citation type="submission" date="2023-10" db="EMBL/GenBank/DDBJ databases">
        <title>Characterization and whole genome sequencing of a novel strain of Bergeyella porcorum QD2021 isolated from pig.</title>
        <authorList>
            <person name="Liu G."/>
            <person name="Chen C."/>
            <person name="Han X."/>
        </authorList>
    </citation>
    <scope>NUCLEOTIDE SEQUENCE</scope>
    <source>
        <strain evidence="5">QD2021</strain>
    </source>
</reference>
<protein>
    <submittedName>
        <fullName evidence="5">SNase-like nuclease</fullName>
    </submittedName>
</protein>
<dbReference type="SUPFAM" id="SSF50199">
    <property type="entry name" value="Staphylococcal nuclease"/>
    <property type="match status" value="1"/>
</dbReference>
<dbReference type="AlphaFoldDB" id="A0AAU0F5C7"/>
<dbReference type="GO" id="GO:0003676">
    <property type="term" value="F:nucleic acid binding"/>
    <property type="evidence" value="ECO:0007669"/>
    <property type="project" value="InterPro"/>
</dbReference>
<proteinExistence type="predicted"/>
<dbReference type="GO" id="GO:0004519">
    <property type="term" value="F:endonuclease activity"/>
    <property type="evidence" value="ECO:0007669"/>
    <property type="project" value="UniProtKB-KW"/>
</dbReference>
<dbReference type="Proteomes" id="UP001432059">
    <property type="component" value="Chromosome"/>
</dbReference>
<accession>A0AAU0F5C7</accession>
<sequence>MKDGDTVEILYENKSKTVRLAHIDAPEKNQPYGKKAKQTLSDFCFGKEVKVVIAGKPDRYDRWIAELFYNNQNLNKALVRQGLAWHFTKYSKSENYADLERIARKKKLGLWQDAYPIAPWDWRKRKKTASQRNAVLLWDVK</sequence>
<dbReference type="InterPro" id="IPR016071">
    <property type="entry name" value="Staphylococal_nuclease_OB-fold"/>
</dbReference>
<evidence type="ECO:0000256" key="2">
    <source>
        <dbReference type="ARBA" id="ARBA00022759"/>
    </source>
</evidence>
<evidence type="ECO:0000259" key="4">
    <source>
        <dbReference type="PROSITE" id="PS50830"/>
    </source>
</evidence>